<accession>A0A1T4SUW9</accession>
<proteinExistence type="predicted"/>
<dbReference type="InterPro" id="IPR002763">
    <property type="entry name" value="DUF72"/>
</dbReference>
<evidence type="ECO:0000313" key="2">
    <source>
        <dbReference type="Proteomes" id="UP000190135"/>
    </source>
</evidence>
<dbReference type="InterPro" id="IPR036520">
    <property type="entry name" value="UPF0759_sf"/>
</dbReference>
<dbReference type="EMBL" id="FUXL01000014">
    <property type="protein sequence ID" value="SKA32064.1"/>
    <property type="molecule type" value="Genomic_DNA"/>
</dbReference>
<evidence type="ECO:0000313" key="1">
    <source>
        <dbReference type="EMBL" id="SKA32064.1"/>
    </source>
</evidence>
<dbReference type="PANTHER" id="PTHR30348">
    <property type="entry name" value="UNCHARACTERIZED PROTEIN YECE"/>
    <property type="match status" value="1"/>
</dbReference>
<dbReference type="OrthoDB" id="9780310at2"/>
<sequence length="261" mass="28502">MESDDALPPRPSPLGETILIGTAGWTIPAASRDWFPAEGTHLSRYGARLGAAEINSSFYRPHRRSTYEKWAASVPPSFRFSVKLPKAITHERRLTNAAEELDRFLGEIGGLGEKLGVVLVQLPPSLAFDEARAGFLEDLRRKFSGGLALEPRHASWFSADVETRLAELRIARVAADPAPAPGAERPGGWPGLCYHRMHGSPRIYYSPYPTERLEKLARDMIRRARAEATVWAILDNTAAFAATGDALALQAMVASAGEGEV</sequence>
<gene>
    <name evidence="1" type="ORF">SAMN05428963_11494</name>
</gene>
<keyword evidence="2" id="KW-1185">Reference proteome</keyword>
<name>A0A1T4SUW9_9HYPH</name>
<dbReference type="Pfam" id="PF01904">
    <property type="entry name" value="DUF72"/>
    <property type="match status" value="1"/>
</dbReference>
<dbReference type="AlphaFoldDB" id="A0A1T4SUW9"/>
<reference evidence="1 2" key="1">
    <citation type="submission" date="2017-02" db="EMBL/GenBank/DDBJ databases">
        <authorList>
            <person name="Peterson S.W."/>
        </authorList>
    </citation>
    <scope>NUCLEOTIDE SEQUENCE [LARGE SCALE GENOMIC DNA]</scope>
    <source>
        <strain evidence="1 2">USBA 369</strain>
    </source>
</reference>
<dbReference type="RefSeq" id="WP_078709714.1">
    <property type="nucleotide sequence ID" value="NZ_FUXL01000014.1"/>
</dbReference>
<dbReference type="SUPFAM" id="SSF117396">
    <property type="entry name" value="TM1631-like"/>
    <property type="match status" value="1"/>
</dbReference>
<organism evidence="1 2">
    <name type="scientific">Consotaella salsifontis</name>
    <dbReference type="NCBI Taxonomy" id="1365950"/>
    <lineage>
        <taxon>Bacteria</taxon>
        <taxon>Pseudomonadati</taxon>
        <taxon>Pseudomonadota</taxon>
        <taxon>Alphaproteobacteria</taxon>
        <taxon>Hyphomicrobiales</taxon>
        <taxon>Aurantimonadaceae</taxon>
        <taxon>Consotaella</taxon>
    </lineage>
</organism>
<protein>
    <submittedName>
        <fullName evidence="1">Uncharacterized conserved protein YecE, DUF72 family</fullName>
    </submittedName>
</protein>
<dbReference type="PANTHER" id="PTHR30348:SF14">
    <property type="entry name" value="BLR8050 PROTEIN"/>
    <property type="match status" value="1"/>
</dbReference>
<dbReference type="Gene3D" id="3.20.20.410">
    <property type="entry name" value="Protein of unknown function UPF0759"/>
    <property type="match status" value="1"/>
</dbReference>
<dbReference type="Proteomes" id="UP000190135">
    <property type="component" value="Unassembled WGS sequence"/>
</dbReference>